<name>J9G5L3_9ZZZZ</name>
<accession>J9G5L3</accession>
<comment type="caution">
    <text evidence="1">The sequence shown here is derived from an EMBL/GenBank/DDBJ whole genome shotgun (WGS) entry which is preliminary data.</text>
</comment>
<evidence type="ECO:0000313" key="1">
    <source>
        <dbReference type="EMBL" id="EJW94809.1"/>
    </source>
</evidence>
<gene>
    <name evidence="1" type="ORF">EVA_17085</name>
</gene>
<organism evidence="1">
    <name type="scientific">gut metagenome</name>
    <dbReference type="NCBI Taxonomy" id="749906"/>
    <lineage>
        <taxon>unclassified sequences</taxon>
        <taxon>metagenomes</taxon>
        <taxon>organismal metagenomes</taxon>
    </lineage>
</organism>
<reference evidence="1" key="1">
    <citation type="journal article" date="2012" name="PLoS ONE">
        <title>Gene sets for utilization of primary and secondary nutrition supplies in the distal gut of endangered iberian lynx.</title>
        <authorList>
            <person name="Alcaide M."/>
            <person name="Messina E."/>
            <person name="Richter M."/>
            <person name="Bargiela R."/>
            <person name="Peplies J."/>
            <person name="Huws S.A."/>
            <person name="Newbold C.J."/>
            <person name="Golyshin P.N."/>
            <person name="Simon M.A."/>
            <person name="Lopez G."/>
            <person name="Yakimov M.M."/>
            <person name="Ferrer M."/>
        </authorList>
    </citation>
    <scope>NUCLEOTIDE SEQUENCE</scope>
</reference>
<dbReference type="AlphaFoldDB" id="J9G5L3"/>
<protein>
    <submittedName>
        <fullName evidence="1">Uncharacterized protein</fullName>
    </submittedName>
</protein>
<proteinExistence type="predicted"/>
<sequence length="36" mass="4211">MLPTRCSSSTMLKHRVTLPTPLSPTRRSKFYNRTVF</sequence>
<dbReference type="EMBL" id="AMCI01006162">
    <property type="protein sequence ID" value="EJW94809.1"/>
    <property type="molecule type" value="Genomic_DNA"/>
</dbReference>